<dbReference type="Proteomes" id="UP001434883">
    <property type="component" value="Unassembled WGS sequence"/>
</dbReference>
<reference evidence="3 4" key="1">
    <citation type="submission" date="2021-06" db="EMBL/GenBank/DDBJ databases">
        <authorList>
            <person name="Palmer J.M."/>
        </authorList>
    </citation>
    <scope>NUCLEOTIDE SEQUENCE [LARGE SCALE GENOMIC DNA]</scope>
    <source>
        <strain evidence="3 4">XC_2019</strain>
        <tissue evidence="3">Muscle</tissue>
    </source>
</reference>
<dbReference type="InterPro" id="IPR050517">
    <property type="entry name" value="DDR_Repair_Kinase"/>
</dbReference>
<keyword evidence="4" id="KW-1185">Reference proteome</keyword>
<protein>
    <recommendedName>
        <fullName evidence="5">Transformation/transcription domain-associated protein</fullName>
    </recommendedName>
</protein>
<gene>
    <name evidence="3" type="ORF">XENOCAPTIV_015836</name>
</gene>
<evidence type="ECO:0000259" key="2">
    <source>
        <dbReference type="PROSITE" id="PS51190"/>
    </source>
</evidence>
<feature type="domain" description="PI3K/PI4K catalytic" evidence="1">
    <location>
        <begin position="1"/>
        <end position="218"/>
    </location>
</feature>
<dbReference type="InterPro" id="IPR000403">
    <property type="entry name" value="PI3/4_kinase_cat_dom"/>
</dbReference>
<evidence type="ECO:0000313" key="3">
    <source>
        <dbReference type="EMBL" id="MEQ2207624.1"/>
    </source>
</evidence>
<organism evidence="3 4">
    <name type="scientific">Xenoophorus captivus</name>
    <dbReference type="NCBI Taxonomy" id="1517983"/>
    <lineage>
        <taxon>Eukaryota</taxon>
        <taxon>Metazoa</taxon>
        <taxon>Chordata</taxon>
        <taxon>Craniata</taxon>
        <taxon>Vertebrata</taxon>
        <taxon>Euteleostomi</taxon>
        <taxon>Actinopterygii</taxon>
        <taxon>Neopterygii</taxon>
        <taxon>Teleostei</taxon>
        <taxon>Neoteleostei</taxon>
        <taxon>Acanthomorphata</taxon>
        <taxon>Ovalentaria</taxon>
        <taxon>Atherinomorphae</taxon>
        <taxon>Cyprinodontiformes</taxon>
        <taxon>Goodeidae</taxon>
        <taxon>Xenoophorus</taxon>
    </lineage>
</organism>
<proteinExistence type="predicted"/>
<dbReference type="InterPro" id="IPR003152">
    <property type="entry name" value="FATC_dom"/>
</dbReference>
<accession>A0ABV0RHJ7</accession>
<feature type="domain" description="FATC" evidence="2">
    <location>
        <begin position="222"/>
        <end position="254"/>
    </location>
</feature>
<dbReference type="SUPFAM" id="SSF56112">
    <property type="entry name" value="Protein kinase-like (PK-like)"/>
    <property type="match status" value="2"/>
</dbReference>
<dbReference type="Pfam" id="PF02260">
    <property type="entry name" value="FATC"/>
    <property type="match status" value="1"/>
</dbReference>
<evidence type="ECO:0000259" key="1">
    <source>
        <dbReference type="PROSITE" id="PS50290"/>
    </source>
</evidence>
<dbReference type="PROSITE" id="PS50290">
    <property type="entry name" value="PI3_4_KINASE_3"/>
    <property type="match status" value="1"/>
</dbReference>
<evidence type="ECO:0000313" key="4">
    <source>
        <dbReference type="Proteomes" id="UP001434883"/>
    </source>
</evidence>
<dbReference type="EMBL" id="JAHRIN010045293">
    <property type="protein sequence ID" value="MEQ2207624.1"/>
    <property type="molecule type" value="Genomic_DNA"/>
</dbReference>
<name>A0ABV0RHJ7_9TELE</name>
<dbReference type="InterPro" id="IPR011009">
    <property type="entry name" value="Kinase-like_dom_sf"/>
</dbReference>
<sequence length="254" mass="28257">VLRDILKEVQGNMVPRSMLKEWALHTFPNATDYWTFRKMFTIQLALIGLAEFMLHLNRLNPEMLQIAQAYLSLLGPAGGSAHCLPGLCRDRLEQMTVGKLNVSYFRFDINDATGDLDANRPVPFRLTPNISEFLTTIGVSGPLTASMIAVARCFAQPNFKVDGILKAVLRDEIIAWHKKTQEDTSVPLSPAGQPENMDSQQLVSLVQKAVTAIMTRLHNLAQFEGGESKVNTLVAAANSLDNLCRMDPAWHPWL</sequence>
<dbReference type="SMART" id="SM01343">
    <property type="entry name" value="FATC"/>
    <property type="match status" value="1"/>
</dbReference>
<dbReference type="PROSITE" id="PS51190">
    <property type="entry name" value="FATC"/>
    <property type="match status" value="1"/>
</dbReference>
<feature type="non-terminal residue" evidence="3">
    <location>
        <position position="1"/>
    </location>
</feature>
<comment type="caution">
    <text evidence="3">The sequence shown here is derived from an EMBL/GenBank/DDBJ whole genome shotgun (WGS) entry which is preliminary data.</text>
</comment>
<evidence type="ECO:0008006" key="5">
    <source>
        <dbReference type="Google" id="ProtNLM"/>
    </source>
</evidence>
<dbReference type="PANTHER" id="PTHR11139">
    <property type="entry name" value="ATAXIA TELANGIECTASIA MUTATED ATM -RELATED"/>
    <property type="match status" value="1"/>
</dbReference>
<dbReference type="PANTHER" id="PTHR11139:SF1">
    <property type="entry name" value="TRANSFORMATION_TRANSCRIPTION DOMAIN-ASSOCIATED PROTEIN"/>
    <property type="match status" value="1"/>
</dbReference>
<dbReference type="CDD" id="cd05163">
    <property type="entry name" value="PIKK_TRRAP"/>
    <property type="match status" value="1"/>
</dbReference>